<name>A0A010SKP7_PSEFL</name>
<accession>A0A010SKP7</accession>
<protein>
    <recommendedName>
        <fullName evidence="1">protein-tyrosine-phosphatase</fullName>
        <ecNumber evidence="1">3.1.3.48</ecNumber>
    </recommendedName>
</protein>
<feature type="signal peptide" evidence="3">
    <location>
        <begin position="1"/>
        <end position="25"/>
    </location>
</feature>
<evidence type="ECO:0000256" key="2">
    <source>
        <dbReference type="ARBA" id="ARBA00051722"/>
    </source>
</evidence>
<evidence type="ECO:0000313" key="6">
    <source>
        <dbReference type="Proteomes" id="UP000022611"/>
    </source>
</evidence>
<dbReference type="RefSeq" id="WP_024265038.1">
    <property type="nucleotide sequence ID" value="NZ_AFOY02000015.1"/>
</dbReference>
<comment type="caution">
    <text evidence="5">The sequence shown here is derived from an EMBL/GenBank/DDBJ whole genome shotgun (WGS) entry which is preliminary data.</text>
</comment>
<evidence type="ECO:0000256" key="1">
    <source>
        <dbReference type="ARBA" id="ARBA00013064"/>
    </source>
</evidence>
<dbReference type="Pfam" id="PF01451">
    <property type="entry name" value="LMWPc"/>
    <property type="match status" value="1"/>
</dbReference>
<dbReference type="PATRIC" id="fig|1042209.11.peg.3960"/>
<proteinExistence type="predicted"/>
<dbReference type="SMART" id="SM00226">
    <property type="entry name" value="LMWPc"/>
    <property type="match status" value="1"/>
</dbReference>
<dbReference type="EMBL" id="AFOY02000015">
    <property type="protein sequence ID" value="EXF93585.1"/>
    <property type="molecule type" value="Genomic_DNA"/>
</dbReference>
<sequence>MFKKLRLAAMTGVLCVIGLSGHALAEEPKKLAFVDTGNTGRSVMAEAIANAAISKDNANIAVISRAVDGDPYDAKPEVHAASLMLERGIDVTAHRSAQLTANDIKHSDALLTMTEKHKNKLIEQFPEAKDKTFTLAEYATGKNVDVPDAWGKPMEAYVEVVKQLDTFVPAALKKIVVSK</sequence>
<reference evidence="5 6" key="1">
    <citation type="journal article" date="2011" name="J. Bacteriol.">
        <title>Draft genome sequence of the polycyclic aromatic hydrocarbon-degrading, genetically engineered bioluminescent bioreporter Pseudomonas fluorescens HK44.</title>
        <authorList>
            <person name="Chauhan A."/>
            <person name="Layton A.C."/>
            <person name="Williams D.E."/>
            <person name="Smartt A.E."/>
            <person name="Ripp S."/>
            <person name="Karpinets T.V."/>
            <person name="Brown S.D."/>
            <person name="Sayler G.S."/>
        </authorList>
    </citation>
    <scope>NUCLEOTIDE SEQUENCE [LARGE SCALE GENOMIC DNA]</scope>
    <source>
        <strain evidence="5 6">HK44</strain>
    </source>
</reference>
<gene>
    <name evidence="5" type="ORF">HK44_007890</name>
</gene>
<dbReference type="Gene3D" id="3.40.50.2300">
    <property type="match status" value="1"/>
</dbReference>
<dbReference type="GO" id="GO:0004725">
    <property type="term" value="F:protein tyrosine phosphatase activity"/>
    <property type="evidence" value="ECO:0007669"/>
    <property type="project" value="UniProtKB-EC"/>
</dbReference>
<dbReference type="InterPro" id="IPR050438">
    <property type="entry name" value="LMW_PTPase"/>
</dbReference>
<dbReference type="InterPro" id="IPR023485">
    <property type="entry name" value="Ptyr_pPase"/>
</dbReference>
<dbReference type="EC" id="3.1.3.48" evidence="1"/>
<dbReference type="Proteomes" id="UP000022611">
    <property type="component" value="Unassembled WGS sequence"/>
</dbReference>
<evidence type="ECO:0000259" key="4">
    <source>
        <dbReference type="SMART" id="SM00226"/>
    </source>
</evidence>
<dbReference type="InterPro" id="IPR036196">
    <property type="entry name" value="Ptyr_pPase_sf"/>
</dbReference>
<dbReference type="SUPFAM" id="SSF52788">
    <property type="entry name" value="Phosphotyrosine protein phosphatases I"/>
    <property type="match status" value="1"/>
</dbReference>
<dbReference type="PANTHER" id="PTHR11717:SF31">
    <property type="entry name" value="LOW MOLECULAR WEIGHT PROTEIN-TYROSINE-PHOSPHATASE ETP-RELATED"/>
    <property type="match status" value="1"/>
</dbReference>
<evidence type="ECO:0000313" key="5">
    <source>
        <dbReference type="EMBL" id="EXF93585.1"/>
    </source>
</evidence>
<dbReference type="HOGENOM" id="CLU_071415_1_2_6"/>
<dbReference type="eggNOG" id="COG0394">
    <property type="taxonomic scope" value="Bacteria"/>
</dbReference>
<keyword evidence="3" id="KW-0732">Signal</keyword>
<evidence type="ECO:0000256" key="3">
    <source>
        <dbReference type="SAM" id="SignalP"/>
    </source>
</evidence>
<organism evidence="5 6">
    <name type="scientific">Pseudomonas fluorescens HK44</name>
    <dbReference type="NCBI Taxonomy" id="1042209"/>
    <lineage>
        <taxon>Bacteria</taxon>
        <taxon>Pseudomonadati</taxon>
        <taxon>Pseudomonadota</taxon>
        <taxon>Gammaproteobacteria</taxon>
        <taxon>Pseudomonadales</taxon>
        <taxon>Pseudomonadaceae</taxon>
        <taxon>Pseudomonas</taxon>
    </lineage>
</organism>
<comment type="catalytic activity">
    <reaction evidence="2">
        <text>O-phospho-L-tyrosyl-[protein] + H2O = L-tyrosyl-[protein] + phosphate</text>
        <dbReference type="Rhea" id="RHEA:10684"/>
        <dbReference type="Rhea" id="RHEA-COMP:10136"/>
        <dbReference type="Rhea" id="RHEA-COMP:20101"/>
        <dbReference type="ChEBI" id="CHEBI:15377"/>
        <dbReference type="ChEBI" id="CHEBI:43474"/>
        <dbReference type="ChEBI" id="CHEBI:46858"/>
        <dbReference type="ChEBI" id="CHEBI:61978"/>
        <dbReference type="EC" id="3.1.3.48"/>
    </reaction>
</comment>
<feature type="chain" id="PRO_5001456632" description="protein-tyrosine-phosphatase" evidence="3">
    <location>
        <begin position="26"/>
        <end position="179"/>
    </location>
</feature>
<feature type="domain" description="Phosphotyrosine protein phosphatase I" evidence="4">
    <location>
        <begin position="29"/>
        <end position="174"/>
    </location>
</feature>
<dbReference type="PANTHER" id="PTHR11717">
    <property type="entry name" value="LOW MOLECULAR WEIGHT PROTEIN TYROSINE PHOSPHATASE"/>
    <property type="match status" value="1"/>
</dbReference>
<dbReference type="AlphaFoldDB" id="A0A010SKP7"/>